<keyword evidence="6" id="KW-1185">Reference proteome</keyword>
<dbReference type="GO" id="GO:0071277">
    <property type="term" value="P:cellular response to calcium ion"/>
    <property type="evidence" value="ECO:0007669"/>
    <property type="project" value="TreeGrafter"/>
</dbReference>
<evidence type="ECO:0000256" key="2">
    <source>
        <dbReference type="SAM" id="MobiDB-lite"/>
    </source>
</evidence>
<sequence>MSSGMVDENLSSKVELFLGLRNLPKMDYFGKTEAKVCVYVKDFRNATEICIGSTESVRNSLNPDYQSTFVLEYFFEENQKVITRVFNADDEAGEYDVNSRAFIGQATFTLGDVVGTKGQEKLIPLLNAQDQPLKGYNGVQNSQVLARVDEVPGVNECARFTITGFDLDPKSTSCCFGRTSNPFLEIHKKRRGGGGGDGDEYVSWQKVFSTPVYRRTLNPRFNTFSIRKQTLCNSDDRAEIMFKVFHQGAVKDPQLIGQGRTNFKQILKMVDQHDQARRALQKSATKLNLRGMLLPLIHPDLVTAHGRRYKNSGVLLFNRVEVYKEASFLDYIQGGLNLKLMVAIDFTASNGEPNDPASNHYIDPTRRTLNKYEKAIEAIAPIVVPYDSDQMISVWGFGAKLLDTNRVSHYFPLTFNSDADEVKGVPGIIDVYRKCFTRVDLSGPTMLHEVIQAASRVASLPFTQSTQHYSVLLVLTDGVVNDMKATVRQIEKASSKPLSIIIIGIGDADFSDMKILDDDNGKLDVERDIVQFVPMKMFRDSVGRGNADPAAGSDAMPVQDTGRLSAEVLSEIPAQVLSFMKKKNVQPMQRRKMMSGLAVPDLADRPSTADVDDGDDDDVDNDVLLPGTPDN</sequence>
<dbReference type="InterPro" id="IPR036465">
    <property type="entry name" value="vWFA_dom_sf"/>
</dbReference>
<name>A0A0G4ISY0_PLABS</name>
<feature type="domain" description="VWFA" evidence="4">
    <location>
        <begin position="339"/>
        <end position="572"/>
    </location>
</feature>
<feature type="region of interest" description="Disordered" evidence="2">
    <location>
        <begin position="587"/>
        <end position="631"/>
    </location>
</feature>
<dbReference type="InterPro" id="IPR045052">
    <property type="entry name" value="Copine"/>
</dbReference>
<dbReference type="SUPFAM" id="SSF49562">
    <property type="entry name" value="C2 domain (Calcium/lipid-binding domain, CaLB)"/>
    <property type="match status" value="2"/>
</dbReference>
<dbReference type="InterPro" id="IPR000008">
    <property type="entry name" value="C2_dom"/>
</dbReference>
<dbReference type="SMART" id="SM00239">
    <property type="entry name" value="C2"/>
    <property type="match status" value="2"/>
</dbReference>
<dbReference type="AlphaFoldDB" id="A0A0G4ISY0"/>
<evidence type="ECO:0000259" key="4">
    <source>
        <dbReference type="PROSITE" id="PS50234"/>
    </source>
</evidence>
<organism evidence="5 6">
    <name type="scientific">Plasmodiophora brassicae</name>
    <name type="common">Clubroot disease agent</name>
    <dbReference type="NCBI Taxonomy" id="37360"/>
    <lineage>
        <taxon>Eukaryota</taxon>
        <taxon>Sar</taxon>
        <taxon>Rhizaria</taxon>
        <taxon>Endomyxa</taxon>
        <taxon>Phytomyxea</taxon>
        <taxon>Plasmodiophorida</taxon>
        <taxon>Plasmodiophoridae</taxon>
        <taxon>Plasmodiophora</taxon>
    </lineage>
</organism>
<dbReference type="Pfam" id="PF07002">
    <property type="entry name" value="Copine"/>
    <property type="match status" value="1"/>
</dbReference>
<dbReference type="InterPro" id="IPR010734">
    <property type="entry name" value="Copine_C"/>
</dbReference>
<evidence type="ECO:0000259" key="3">
    <source>
        <dbReference type="PROSITE" id="PS50004"/>
    </source>
</evidence>
<feature type="domain" description="C2" evidence="3">
    <location>
        <begin position="138"/>
        <end position="277"/>
    </location>
</feature>
<dbReference type="OMA" id="AHDSHSK"/>
<evidence type="ECO:0008006" key="7">
    <source>
        <dbReference type="Google" id="ProtNLM"/>
    </source>
</evidence>
<dbReference type="PROSITE" id="PS50004">
    <property type="entry name" value="C2"/>
    <property type="match status" value="2"/>
</dbReference>
<evidence type="ECO:0000313" key="5">
    <source>
        <dbReference type="EMBL" id="CEO98332.1"/>
    </source>
</evidence>
<dbReference type="PROSITE" id="PS50234">
    <property type="entry name" value="VWFA"/>
    <property type="match status" value="1"/>
</dbReference>
<dbReference type="InterPro" id="IPR035892">
    <property type="entry name" value="C2_domain_sf"/>
</dbReference>
<comment type="similarity">
    <text evidence="1">Belongs to the copine family.</text>
</comment>
<feature type="domain" description="C2" evidence="3">
    <location>
        <begin position="1"/>
        <end position="123"/>
    </location>
</feature>
<dbReference type="PANTHER" id="PTHR10857:SF106">
    <property type="entry name" value="C2 DOMAIN-CONTAINING PROTEIN"/>
    <property type="match status" value="1"/>
</dbReference>
<proteinExistence type="inferred from homology"/>
<evidence type="ECO:0000313" key="6">
    <source>
        <dbReference type="Proteomes" id="UP000039324"/>
    </source>
</evidence>
<dbReference type="InterPro" id="IPR002035">
    <property type="entry name" value="VWF_A"/>
</dbReference>
<evidence type="ECO:0000256" key="1">
    <source>
        <dbReference type="ARBA" id="ARBA00009048"/>
    </source>
</evidence>
<dbReference type="CDD" id="cd04048">
    <property type="entry name" value="C2A_Copine"/>
    <property type="match status" value="1"/>
</dbReference>
<dbReference type="Gene3D" id="3.40.50.410">
    <property type="entry name" value="von Willebrand factor, type A domain"/>
    <property type="match status" value="1"/>
</dbReference>
<dbReference type="PANTHER" id="PTHR10857">
    <property type="entry name" value="COPINE"/>
    <property type="match status" value="1"/>
</dbReference>
<protein>
    <recommendedName>
        <fullName evidence="7">C2 domain-containing protein</fullName>
    </recommendedName>
</protein>
<dbReference type="SMART" id="SM00327">
    <property type="entry name" value="VWA"/>
    <property type="match status" value="1"/>
</dbReference>
<dbReference type="Gene3D" id="2.60.40.150">
    <property type="entry name" value="C2 domain"/>
    <property type="match status" value="2"/>
</dbReference>
<dbReference type="EMBL" id="CDSF01000084">
    <property type="protein sequence ID" value="CEO98332.1"/>
    <property type="molecule type" value="Genomic_DNA"/>
</dbReference>
<dbReference type="SUPFAM" id="SSF53300">
    <property type="entry name" value="vWA-like"/>
    <property type="match status" value="1"/>
</dbReference>
<accession>A0A0G4ISY0</accession>
<dbReference type="GO" id="GO:0005544">
    <property type="term" value="F:calcium-dependent phospholipid binding"/>
    <property type="evidence" value="ECO:0007669"/>
    <property type="project" value="InterPro"/>
</dbReference>
<dbReference type="Proteomes" id="UP000039324">
    <property type="component" value="Unassembled WGS sequence"/>
</dbReference>
<dbReference type="STRING" id="37360.A0A0G4ISY0"/>
<dbReference type="OrthoDB" id="5855668at2759"/>
<dbReference type="GO" id="GO:0005886">
    <property type="term" value="C:plasma membrane"/>
    <property type="evidence" value="ECO:0007669"/>
    <property type="project" value="TreeGrafter"/>
</dbReference>
<dbReference type="Pfam" id="PF00168">
    <property type="entry name" value="C2"/>
    <property type="match status" value="2"/>
</dbReference>
<reference evidence="5 6" key="1">
    <citation type="submission" date="2015-02" db="EMBL/GenBank/DDBJ databases">
        <authorList>
            <person name="Chooi Y.-H."/>
        </authorList>
    </citation>
    <scope>NUCLEOTIDE SEQUENCE [LARGE SCALE GENOMIC DNA]</scope>
    <source>
        <strain evidence="5">E3</strain>
    </source>
</reference>
<feature type="compositionally biased region" description="Acidic residues" evidence="2">
    <location>
        <begin position="610"/>
        <end position="621"/>
    </location>
</feature>
<gene>
    <name evidence="5" type="ORF">PBRA_006446</name>
</gene>